<sequence length="60" mass="7277">MVLVQEKTWIRHWILTASLVIWEKHMDVRPTTSSKKMRKETKEYRKKCEQGDSYACISYK</sequence>
<gene>
    <name evidence="1" type="ORF">BKK50_08125</name>
</gene>
<name>A0A1V3IK68_9PAST</name>
<keyword evidence="2" id="KW-1185">Reference proteome</keyword>
<protein>
    <submittedName>
        <fullName evidence="1">Uncharacterized protein</fullName>
    </submittedName>
</protein>
<evidence type="ECO:0000313" key="2">
    <source>
        <dbReference type="Proteomes" id="UP000189433"/>
    </source>
</evidence>
<accession>A0A1V3IK68</accession>
<comment type="caution">
    <text evidence="1">The sequence shown here is derived from an EMBL/GenBank/DDBJ whole genome shotgun (WGS) entry which is preliminary data.</text>
</comment>
<dbReference type="AlphaFoldDB" id="A0A1V3IK68"/>
<organism evidence="1 2">
    <name type="scientific">Rodentibacter rarus</name>
    <dbReference type="NCBI Taxonomy" id="1908260"/>
    <lineage>
        <taxon>Bacteria</taxon>
        <taxon>Pseudomonadati</taxon>
        <taxon>Pseudomonadota</taxon>
        <taxon>Gammaproteobacteria</taxon>
        <taxon>Pasteurellales</taxon>
        <taxon>Pasteurellaceae</taxon>
        <taxon>Rodentibacter</taxon>
    </lineage>
</organism>
<dbReference type="EMBL" id="MLHJ01000078">
    <property type="protein sequence ID" value="OOF41832.1"/>
    <property type="molecule type" value="Genomic_DNA"/>
</dbReference>
<reference evidence="1 2" key="1">
    <citation type="submission" date="2016-10" db="EMBL/GenBank/DDBJ databases">
        <title>Rodentibacter gen. nov. and new species.</title>
        <authorList>
            <person name="Christensen H."/>
        </authorList>
    </citation>
    <scope>NUCLEOTIDE SEQUENCE [LARGE SCALE GENOMIC DNA]</scope>
    <source>
        <strain evidence="1 2">CCUG17206</strain>
    </source>
</reference>
<dbReference type="Proteomes" id="UP000189433">
    <property type="component" value="Unassembled WGS sequence"/>
</dbReference>
<evidence type="ECO:0000313" key="1">
    <source>
        <dbReference type="EMBL" id="OOF41832.1"/>
    </source>
</evidence>
<proteinExistence type="predicted"/>